<keyword evidence="17" id="KW-1185">Reference proteome</keyword>
<evidence type="ECO:0000256" key="2">
    <source>
        <dbReference type="ARBA" id="ARBA00008601"/>
    </source>
</evidence>
<evidence type="ECO:0000256" key="11">
    <source>
        <dbReference type="ARBA" id="ARBA00053902"/>
    </source>
</evidence>
<dbReference type="SMART" id="SM00195">
    <property type="entry name" value="DSPc"/>
    <property type="match status" value="1"/>
</dbReference>
<dbReference type="Gene3D" id="3.10.50.40">
    <property type="match status" value="1"/>
</dbReference>
<evidence type="ECO:0000256" key="8">
    <source>
        <dbReference type="ARBA" id="ARBA00023264"/>
    </source>
</evidence>
<dbReference type="InterPro" id="IPR000387">
    <property type="entry name" value="Tyr_Pase_dom"/>
</dbReference>
<dbReference type="PANTHER" id="PTHR46274">
    <property type="entry name" value="PHOSPHATIDYLINOSITOL PHOSPHATASE"/>
    <property type="match status" value="1"/>
</dbReference>
<dbReference type="GO" id="GO:0003755">
    <property type="term" value="F:peptidyl-prolyl cis-trans isomerase activity"/>
    <property type="evidence" value="ECO:0007669"/>
    <property type="project" value="UniProtKB-KW"/>
</dbReference>
<dbReference type="PROSITE" id="PS50056">
    <property type="entry name" value="TYR_PHOSPHATASE_2"/>
    <property type="match status" value="1"/>
</dbReference>
<feature type="domain" description="PPIase FKBP-type" evidence="15">
    <location>
        <begin position="470"/>
        <end position="557"/>
    </location>
</feature>
<comment type="caution">
    <text evidence="16">The sequence shown here is derived from an EMBL/GenBank/DDBJ whole genome shotgun (WGS) entry which is preliminary data.</text>
</comment>
<evidence type="ECO:0000313" key="17">
    <source>
        <dbReference type="Proteomes" id="UP001190926"/>
    </source>
</evidence>
<dbReference type="Gene3D" id="3.90.190.10">
    <property type="entry name" value="Protein tyrosine phosphatase superfamily"/>
    <property type="match status" value="1"/>
</dbReference>
<evidence type="ECO:0000313" key="16">
    <source>
        <dbReference type="EMBL" id="KAH6825756.1"/>
    </source>
</evidence>
<evidence type="ECO:0000256" key="10">
    <source>
        <dbReference type="ARBA" id="ARBA00050944"/>
    </source>
</evidence>
<dbReference type="PROSITE" id="PS50059">
    <property type="entry name" value="FKBP_PPIASE"/>
    <property type="match status" value="1"/>
</dbReference>
<keyword evidence="12" id="KW-0697">Rotamase</keyword>
<dbReference type="InterPro" id="IPR029021">
    <property type="entry name" value="Prot-tyrosine_phosphatase-like"/>
</dbReference>
<gene>
    <name evidence="16" type="ORF">C2S53_006862</name>
</gene>
<dbReference type="Pfam" id="PF00254">
    <property type="entry name" value="FKBP_C"/>
    <property type="match status" value="1"/>
</dbReference>
<dbReference type="SMR" id="A0AAD4J2Q5"/>
<keyword evidence="5" id="KW-0904">Protein phosphatase</keyword>
<dbReference type="GO" id="GO:0008962">
    <property type="term" value="F:phosphatidylglycerophosphatase activity"/>
    <property type="evidence" value="ECO:0007669"/>
    <property type="project" value="UniProtKB-EC"/>
</dbReference>
<dbReference type="InterPro" id="IPR044596">
    <property type="entry name" value="PTPMT1-like"/>
</dbReference>
<reference evidence="16 17" key="1">
    <citation type="journal article" date="2021" name="Nat. Commun.">
        <title>Incipient diploidization of the medicinal plant Perilla within 10,000 years.</title>
        <authorList>
            <person name="Zhang Y."/>
            <person name="Shen Q."/>
            <person name="Leng L."/>
            <person name="Zhang D."/>
            <person name="Chen S."/>
            <person name="Shi Y."/>
            <person name="Ning Z."/>
            <person name="Chen S."/>
        </authorList>
    </citation>
    <scope>NUCLEOTIDE SEQUENCE [LARGE SCALE GENOMIC DNA]</scope>
    <source>
        <strain evidence="17">cv. PC099</strain>
    </source>
</reference>
<dbReference type="CDD" id="cd14524">
    <property type="entry name" value="PTPMT1"/>
    <property type="match status" value="1"/>
</dbReference>
<dbReference type="GO" id="GO:0004721">
    <property type="term" value="F:phosphoprotein phosphatase activity"/>
    <property type="evidence" value="ECO:0007669"/>
    <property type="project" value="UniProtKB-KW"/>
</dbReference>
<proteinExistence type="inferred from homology"/>
<evidence type="ECO:0000259" key="15">
    <source>
        <dbReference type="PROSITE" id="PS50059"/>
    </source>
</evidence>
<sequence>MYIEELKEGDSESGDQQVCGDLCEGAVVVWDPKRLLVGAGARALFYPTLLYNVVRNKIQSEFRWWDRVDEFVLLGAVPFPTDVPRLKALGVAGVVTLNEPYETLVPSSLYHDHGIEHLLIPTRDYLFAPSHGDISQAVEFIHGNALCGKTTYVHCKAGRGRSTTIVLCYLVKHKQMTPVTAFKYVRSIRPRVLLASSQWQAVEDYYHGLNKSEIEACAVRSPTRILRLPEKADLEEFDENSLVLITESDLDGYEEEPESGVAGQNMVSEVNLACRVQFASQAAISRLSCLWLRCHTGQKVSRKELPNSVRNGRLGMEGIGDGCTIAKEAFPHTYGVAGSTTTLVSYYYSWHGSLSRPSFASCSCHKGEQANGSEKTGRRVFLTFLAGSGAVSTALPSFGKTKKQNPYDERRLLEQNKRIQRENNVPDDFPNFVREGFTVKVVTPDYYVTRDSGLVLWDIALGNGDCPKDGQQVMFHYVGYNESGRRIDSTYLQGSPAKVRLGTNALIPGFEQGIRDMKPGGKRRIIIPPELGPPVGPSTFFSAKQFEVFDIELLSIQDCTRRTVGFYSDVVCT</sequence>
<evidence type="ECO:0000256" key="12">
    <source>
        <dbReference type="PROSITE-ProRule" id="PRU00277"/>
    </source>
</evidence>
<dbReference type="GO" id="GO:0008654">
    <property type="term" value="P:phospholipid biosynthetic process"/>
    <property type="evidence" value="ECO:0007669"/>
    <property type="project" value="UniProtKB-KW"/>
</dbReference>
<evidence type="ECO:0000256" key="1">
    <source>
        <dbReference type="ARBA" id="ARBA00005189"/>
    </source>
</evidence>
<evidence type="ECO:0000259" key="13">
    <source>
        <dbReference type="PROSITE" id="PS50054"/>
    </source>
</evidence>
<dbReference type="EMBL" id="SDAM02000172">
    <property type="protein sequence ID" value="KAH6825756.1"/>
    <property type="molecule type" value="Genomic_DNA"/>
</dbReference>
<comment type="pathway">
    <text evidence="1">Lipid metabolism.</text>
</comment>
<comment type="function">
    <text evidence="11">Exhibits phosphatidylglycerophosphate phosphatase activity. Involved in root growth and columella cells organization. May possess protein phosphatase activity.</text>
</comment>
<organism evidence="16 17">
    <name type="scientific">Perilla frutescens var. hirtella</name>
    <name type="common">Perilla citriodora</name>
    <name type="synonym">Perilla setoyensis</name>
    <dbReference type="NCBI Taxonomy" id="608512"/>
    <lineage>
        <taxon>Eukaryota</taxon>
        <taxon>Viridiplantae</taxon>
        <taxon>Streptophyta</taxon>
        <taxon>Embryophyta</taxon>
        <taxon>Tracheophyta</taxon>
        <taxon>Spermatophyta</taxon>
        <taxon>Magnoliopsida</taxon>
        <taxon>eudicotyledons</taxon>
        <taxon>Gunneridae</taxon>
        <taxon>Pentapetalae</taxon>
        <taxon>asterids</taxon>
        <taxon>lamiids</taxon>
        <taxon>Lamiales</taxon>
        <taxon>Lamiaceae</taxon>
        <taxon>Nepetoideae</taxon>
        <taxon>Elsholtzieae</taxon>
        <taxon>Perilla</taxon>
    </lineage>
</organism>
<protein>
    <recommendedName>
        <fullName evidence="12">peptidylprolyl isomerase</fullName>
        <ecNumber evidence="12">5.2.1.8</ecNumber>
    </recommendedName>
</protein>
<dbReference type="AlphaFoldDB" id="A0AAD4J2Q5"/>
<feature type="domain" description="Tyrosine-protein phosphatase" evidence="13">
    <location>
        <begin position="64"/>
        <end position="211"/>
    </location>
</feature>
<comment type="similarity">
    <text evidence="2">Belongs to the protein-tyrosine phosphatase family. Non-receptor class dual specificity subfamily.</text>
</comment>
<dbReference type="PANTHER" id="PTHR46274:SF7">
    <property type="entry name" value="DUAL SPECIFICITY PROTEIN PHOSPHATASE DSP8"/>
    <property type="match status" value="1"/>
</dbReference>
<dbReference type="InterPro" id="IPR046357">
    <property type="entry name" value="PPIase_dom_sf"/>
</dbReference>
<dbReference type="PROSITE" id="PS00383">
    <property type="entry name" value="TYR_PHOSPHATASE_1"/>
    <property type="match status" value="1"/>
</dbReference>
<keyword evidence="6" id="KW-0443">Lipid metabolism</keyword>
<accession>A0AAD4J2Q5</accession>
<dbReference type="InterPro" id="IPR020422">
    <property type="entry name" value="TYR_PHOSPHATASE_DUAL_dom"/>
</dbReference>
<dbReference type="PROSITE" id="PS50054">
    <property type="entry name" value="TYR_PHOSPHATASE_DUAL"/>
    <property type="match status" value="1"/>
</dbReference>
<keyword evidence="7" id="KW-0594">Phospholipid biosynthesis</keyword>
<evidence type="ECO:0000256" key="5">
    <source>
        <dbReference type="ARBA" id="ARBA00022912"/>
    </source>
</evidence>
<evidence type="ECO:0000259" key="14">
    <source>
        <dbReference type="PROSITE" id="PS50056"/>
    </source>
</evidence>
<dbReference type="InterPro" id="IPR016130">
    <property type="entry name" value="Tyr_Pase_AS"/>
</dbReference>
<feature type="domain" description="Tyrosine specific protein phosphatases" evidence="14">
    <location>
        <begin position="132"/>
        <end position="200"/>
    </location>
</feature>
<name>A0AAD4J2Q5_PERFH</name>
<keyword evidence="4" id="KW-0378">Hydrolase</keyword>
<keyword evidence="12" id="KW-0413">Isomerase</keyword>
<dbReference type="FunFam" id="3.90.190.10:FF:000051">
    <property type="entry name" value="Dual specificity phosphatase domain protein"/>
    <property type="match status" value="1"/>
</dbReference>
<evidence type="ECO:0000256" key="4">
    <source>
        <dbReference type="ARBA" id="ARBA00022801"/>
    </source>
</evidence>
<evidence type="ECO:0000256" key="3">
    <source>
        <dbReference type="ARBA" id="ARBA00022516"/>
    </source>
</evidence>
<dbReference type="GO" id="GO:0048364">
    <property type="term" value="P:root development"/>
    <property type="evidence" value="ECO:0007669"/>
    <property type="project" value="UniProtKB-ARBA"/>
</dbReference>
<keyword evidence="3" id="KW-0444">Lipid biosynthesis</keyword>
<evidence type="ECO:0000256" key="7">
    <source>
        <dbReference type="ARBA" id="ARBA00023209"/>
    </source>
</evidence>
<keyword evidence="8" id="KW-1208">Phospholipid metabolism</keyword>
<dbReference type="EC" id="5.2.1.8" evidence="12"/>
<dbReference type="InterPro" id="IPR001179">
    <property type="entry name" value="PPIase_FKBP_dom"/>
</dbReference>
<dbReference type="Pfam" id="PF00782">
    <property type="entry name" value="DSPc"/>
    <property type="match status" value="1"/>
</dbReference>
<comment type="catalytic activity">
    <reaction evidence="10">
        <text>a 1,2-diacyl-sn-glycero-3-phospho-(1'-sn-glycero-3'-phosphate) + H2O = a 1,2-diacyl-sn-glycero-3-phospho-(1'-sn-glycerol) + phosphate</text>
        <dbReference type="Rhea" id="RHEA:33751"/>
        <dbReference type="ChEBI" id="CHEBI:15377"/>
        <dbReference type="ChEBI" id="CHEBI:43474"/>
        <dbReference type="ChEBI" id="CHEBI:60110"/>
        <dbReference type="ChEBI" id="CHEBI:64716"/>
        <dbReference type="EC" id="3.1.3.27"/>
    </reaction>
    <physiologicalReaction direction="left-to-right" evidence="10">
        <dbReference type="Rhea" id="RHEA:33752"/>
    </physiologicalReaction>
</comment>
<evidence type="ECO:0000256" key="6">
    <source>
        <dbReference type="ARBA" id="ARBA00023098"/>
    </source>
</evidence>
<dbReference type="SUPFAM" id="SSF54534">
    <property type="entry name" value="FKBP-like"/>
    <property type="match status" value="1"/>
</dbReference>
<dbReference type="InterPro" id="IPR000340">
    <property type="entry name" value="Dual-sp_phosphatase_cat-dom"/>
</dbReference>
<dbReference type="SUPFAM" id="SSF52799">
    <property type="entry name" value="(Phosphotyrosine protein) phosphatases II"/>
    <property type="match status" value="1"/>
</dbReference>
<dbReference type="Proteomes" id="UP001190926">
    <property type="component" value="Unassembled WGS sequence"/>
</dbReference>
<evidence type="ECO:0000256" key="9">
    <source>
        <dbReference type="ARBA" id="ARBA00024192"/>
    </source>
</evidence>
<comment type="catalytic activity">
    <reaction evidence="12">
        <text>[protein]-peptidylproline (omega=180) = [protein]-peptidylproline (omega=0)</text>
        <dbReference type="Rhea" id="RHEA:16237"/>
        <dbReference type="Rhea" id="RHEA-COMP:10747"/>
        <dbReference type="Rhea" id="RHEA-COMP:10748"/>
        <dbReference type="ChEBI" id="CHEBI:83833"/>
        <dbReference type="ChEBI" id="CHEBI:83834"/>
        <dbReference type="EC" id="5.2.1.8"/>
    </reaction>
</comment>
<comment type="pathway">
    <text evidence="9">Phospholipid metabolism; phosphatidylglycerol biosynthesis; phosphatidylglycerol from CDP-diacylglycerol: step 2/2.</text>
</comment>